<comment type="similarity">
    <text evidence="1">Belongs to the bacterial solute-binding protein 1 family.</text>
</comment>
<dbReference type="GO" id="GO:0042956">
    <property type="term" value="P:maltodextrin transmembrane transport"/>
    <property type="evidence" value="ECO:0007669"/>
    <property type="project" value="TreeGrafter"/>
</dbReference>
<dbReference type="Gene3D" id="3.40.190.10">
    <property type="entry name" value="Periplasmic binding protein-like II"/>
    <property type="match status" value="1"/>
</dbReference>
<dbReference type="GO" id="GO:0015768">
    <property type="term" value="P:maltose transport"/>
    <property type="evidence" value="ECO:0007669"/>
    <property type="project" value="TreeGrafter"/>
</dbReference>
<dbReference type="PANTHER" id="PTHR30061">
    <property type="entry name" value="MALTOSE-BINDING PERIPLASMIC PROTEIN"/>
    <property type="match status" value="1"/>
</dbReference>
<name>A0AAU8M0K3_9BACT</name>
<keyword evidence="2" id="KW-0813">Transport</keyword>
<evidence type="ECO:0000256" key="3">
    <source>
        <dbReference type="ARBA" id="ARBA00022729"/>
    </source>
</evidence>
<protein>
    <submittedName>
        <fullName evidence="5">Extracellular solute-binding protein</fullName>
    </submittedName>
</protein>
<dbReference type="InterPro" id="IPR006059">
    <property type="entry name" value="SBP"/>
</dbReference>
<dbReference type="EMBL" id="CP159373">
    <property type="protein sequence ID" value="XCN75044.1"/>
    <property type="molecule type" value="Genomic_DNA"/>
</dbReference>
<dbReference type="AlphaFoldDB" id="A0AAU8M0K3"/>
<keyword evidence="3 4" id="KW-0732">Signal</keyword>
<feature type="chain" id="PRO_5043594119" evidence="4">
    <location>
        <begin position="28"/>
        <end position="435"/>
    </location>
</feature>
<evidence type="ECO:0000256" key="1">
    <source>
        <dbReference type="ARBA" id="ARBA00008520"/>
    </source>
</evidence>
<organism evidence="5">
    <name type="scientific">Candidatus Electrothrix aestuarii</name>
    <dbReference type="NCBI Taxonomy" id="3062594"/>
    <lineage>
        <taxon>Bacteria</taxon>
        <taxon>Pseudomonadati</taxon>
        <taxon>Thermodesulfobacteriota</taxon>
        <taxon>Desulfobulbia</taxon>
        <taxon>Desulfobulbales</taxon>
        <taxon>Desulfobulbaceae</taxon>
        <taxon>Candidatus Electrothrix</taxon>
    </lineage>
</organism>
<reference evidence="5" key="2">
    <citation type="submission" date="2024-06" db="EMBL/GenBank/DDBJ databases">
        <authorList>
            <person name="Plum-Jensen L.E."/>
            <person name="Schramm A."/>
            <person name="Marshall I.P.G."/>
        </authorList>
    </citation>
    <scope>NUCLEOTIDE SEQUENCE</scope>
    <source>
        <strain evidence="5">Rat1</strain>
    </source>
</reference>
<sequence length="435" mass="48153">MQTQKIFYLHAAHLVMACLLITLSVSGCTPEAETDKQVVTVWAHSGQGGERKVLMDQVQRFNEEFPDFHVELTLLPEGSYNSQLQSAALSHDLPDVIEFDGPFLYGYVWQNQLQPLDDLLPAAVQADFLPSIIKQGTMHDHLFAVGMFDSGLGMYGNKALLEAAGIRTPTSVDDAWAAEEFNQVLNKLAAKDQDGAVLDLKANYRGEWFTYAFSPIIQSAGGDLIDRRDYLHAESVLAGKEAVRAMTTLQDWFEQGYVDPNLDDAAFVEERVALSWVGHWEYPRYAEKLGDKLMLLPLPDFGQGSKTGQGSWQWGINADARNAKAAARFLASLLRPESILAMTEVNGAVPATKTAIARSPLYKEGGPLRLFVEQLRQSSVERPRTPAYQVITSVFQQAFDEIRNGADVQKALHQAAAAIEQDITDSEGYRSVPRS</sequence>
<evidence type="ECO:0000256" key="2">
    <source>
        <dbReference type="ARBA" id="ARBA00022448"/>
    </source>
</evidence>
<dbReference type="GO" id="GO:1901982">
    <property type="term" value="F:maltose binding"/>
    <property type="evidence" value="ECO:0007669"/>
    <property type="project" value="TreeGrafter"/>
</dbReference>
<dbReference type="Pfam" id="PF13416">
    <property type="entry name" value="SBP_bac_8"/>
    <property type="match status" value="1"/>
</dbReference>
<feature type="signal peptide" evidence="4">
    <location>
        <begin position="1"/>
        <end position="27"/>
    </location>
</feature>
<dbReference type="PROSITE" id="PS51257">
    <property type="entry name" value="PROKAR_LIPOPROTEIN"/>
    <property type="match status" value="1"/>
</dbReference>
<evidence type="ECO:0000256" key="4">
    <source>
        <dbReference type="SAM" id="SignalP"/>
    </source>
</evidence>
<dbReference type="KEGG" id="eaj:Q3M24_10030"/>
<reference evidence="5" key="1">
    <citation type="journal article" date="2024" name="Syst. Appl. Microbiol.">
        <title>First single-strain enrichments of Electrothrix cable bacteria, description of E. aestuarii sp. nov. and E. rattekaaiensis sp. nov., and proposal of a cable bacteria taxonomy following the rules of the SeqCode.</title>
        <authorList>
            <person name="Plum-Jensen L.E."/>
            <person name="Schramm A."/>
            <person name="Marshall I.P.G."/>
        </authorList>
    </citation>
    <scope>NUCLEOTIDE SEQUENCE</scope>
    <source>
        <strain evidence="5">Rat1</strain>
    </source>
</reference>
<proteinExistence type="inferred from homology"/>
<gene>
    <name evidence="5" type="ORF">Q3M24_10030</name>
</gene>
<evidence type="ECO:0000313" key="5">
    <source>
        <dbReference type="EMBL" id="XCN75044.1"/>
    </source>
</evidence>
<dbReference type="SUPFAM" id="SSF53850">
    <property type="entry name" value="Periplasmic binding protein-like II"/>
    <property type="match status" value="1"/>
</dbReference>
<dbReference type="PANTHER" id="PTHR30061:SF50">
    <property type="entry name" value="MALTOSE_MALTODEXTRIN-BINDING PERIPLASMIC PROTEIN"/>
    <property type="match status" value="1"/>
</dbReference>
<accession>A0AAU8M0K3</accession>
<dbReference type="GO" id="GO:0055052">
    <property type="term" value="C:ATP-binding cassette (ABC) transporter complex, substrate-binding subunit-containing"/>
    <property type="evidence" value="ECO:0007669"/>
    <property type="project" value="TreeGrafter"/>
</dbReference>